<reference evidence="2 3" key="1">
    <citation type="journal article" date="2015" name="BMC Genomics">
        <title>Genome mining reveals unlocked bioactive potential of marine Gram-negative bacteria.</title>
        <authorList>
            <person name="Machado H."/>
            <person name="Sonnenschein E.C."/>
            <person name="Melchiorsen J."/>
            <person name="Gram L."/>
        </authorList>
    </citation>
    <scope>NUCLEOTIDE SEQUENCE [LARGE SCALE GENOMIC DNA]</scope>
    <source>
        <strain evidence="2 3">S4054</strain>
    </source>
</reference>
<evidence type="ECO:0000313" key="3">
    <source>
        <dbReference type="Proteomes" id="UP000033434"/>
    </source>
</evidence>
<dbReference type="InterPro" id="IPR002654">
    <property type="entry name" value="Glyco_trans_25"/>
</dbReference>
<dbReference type="EMBL" id="AUXW01000142">
    <property type="protein sequence ID" value="KKE83699.1"/>
    <property type="molecule type" value="Genomic_DNA"/>
</dbReference>
<evidence type="ECO:0000259" key="1">
    <source>
        <dbReference type="Pfam" id="PF01755"/>
    </source>
</evidence>
<sequence>MTQPPIFLINLDKSTDRLDAVTQRLAPFDIKFERISAVLGNQVDPITRDRFYSEEKNSRDYHKPLSPGEIGCYMSHLKVLQHIVDNEIPWAIILEDDFEVVGNLNEAISALSEIDFEWDMIKLAEYGDRTRPTAYEFKLNATFNLKVQKKVSAGTCAQAVTLNGAKKILQSSIPFGRPVDTDYQHWWEKNIEILTLSPCPLKQDLDFDSTIGNMSKGLSFKTAFWRRKIQQIKYKALNKSNTRRVINKLINQ</sequence>
<gene>
    <name evidence="2" type="ORF">N479_12800</name>
</gene>
<dbReference type="AlphaFoldDB" id="A0A0F6AE81"/>
<dbReference type="Pfam" id="PF01755">
    <property type="entry name" value="Glyco_transf_25"/>
    <property type="match status" value="1"/>
</dbReference>
<feature type="domain" description="Glycosyl transferase family 25" evidence="1">
    <location>
        <begin position="4"/>
        <end position="180"/>
    </location>
</feature>
<dbReference type="RefSeq" id="WP_046356003.1">
    <property type="nucleotide sequence ID" value="NZ_AUXW01000142.1"/>
</dbReference>
<name>A0A0F6AE81_9GAMM</name>
<accession>A0A0F6AE81</accession>
<dbReference type="CDD" id="cd06532">
    <property type="entry name" value="Glyco_transf_25"/>
    <property type="match status" value="1"/>
</dbReference>
<proteinExistence type="predicted"/>
<comment type="caution">
    <text evidence="2">The sequence shown here is derived from an EMBL/GenBank/DDBJ whole genome shotgun (WGS) entry which is preliminary data.</text>
</comment>
<evidence type="ECO:0000313" key="2">
    <source>
        <dbReference type="EMBL" id="KKE83699.1"/>
    </source>
</evidence>
<dbReference type="Proteomes" id="UP000033434">
    <property type="component" value="Unassembled WGS sequence"/>
</dbReference>
<protein>
    <recommendedName>
        <fullName evidence="1">Glycosyl transferase family 25 domain-containing protein</fullName>
    </recommendedName>
</protein>
<dbReference type="PATRIC" id="fig|1129367.4.peg.2353"/>
<organism evidence="2 3">
    <name type="scientific">Pseudoalteromonas luteoviolacea S4054</name>
    <dbReference type="NCBI Taxonomy" id="1129367"/>
    <lineage>
        <taxon>Bacteria</taxon>
        <taxon>Pseudomonadati</taxon>
        <taxon>Pseudomonadota</taxon>
        <taxon>Gammaproteobacteria</taxon>
        <taxon>Alteromonadales</taxon>
        <taxon>Pseudoalteromonadaceae</taxon>
        <taxon>Pseudoalteromonas</taxon>
    </lineage>
</organism>